<evidence type="ECO:0000256" key="1">
    <source>
        <dbReference type="ARBA" id="ARBA00004116"/>
    </source>
</evidence>
<feature type="signal peptide" evidence="6">
    <location>
        <begin position="1"/>
        <end position="20"/>
    </location>
</feature>
<reference evidence="8" key="1">
    <citation type="submission" date="2021-08" db="EMBL/GenBank/DDBJ databases">
        <title>WGS assembly of Ceratopteris richardii.</title>
        <authorList>
            <person name="Marchant D.B."/>
            <person name="Chen G."/>
            <person name="Jenkins J."/>
            <person name="Shu S."/>
            <person name="Leebens-Mack J."/>
            <person name="Grimwood J."/>
            <person name="Schmutz J."/>
            <person name="Soltis P."/>
            <person name="Soltis D."/>
            <person name="Chen Z.-H."/>
        </authorList>
    </citation>
    <scope>NUCLEOTIDE SEQUENCE</scope>
    <source>
        <strain evidence="8">Whitten #5841</strain>
        <tissue evidence="8">Leaf</tissue>
    </source>
</reference>
<protein>
    <recommendedName>
        <fullName evidence="7">Strictosidine synthase conserved region domain-containing protein</fullName>
    </recommendedName>
</protein>
<dbReference type="Proteomes" id="UP000825935">
    <property type="component" value="Chromosome 8"/>
</dbReference>
<dbReference type="GO" id="GO:0016787">
    <property type="term" value="F:hydrolase activity"/>
    <property type="evidence" value="ECO:0007669"/>
    <property type="project" value="TreeGrafter"/>
</dbReference>
<dbReference type="PANTHER" id="PTHR10426:SF106">
    <property type="entry name" value="PROTEIN STRICTOSIDINE SYNTHASE-LIKE 3"/>
    <property type="match status" value="1"/>
</dbReference>
<keyword evidence="5" id="KW-0325">Glycoprotein</keyword>
<name>A0A8T2UFY0_CERRI</name>
<dbReference type="FunFam" id="2.120.10.30:FF:000032">
    <property type="entry name" value="Protein STRICTOSIDINE SYNTHASE-LIKE 13"/>
    <property type="match status" value="1"/>
</dbReference>
<evidence type="ECO:0000313" key="9">
    <source>
        <dbReference type="Proteomes" id="UP000825935"/>
    </source>
</evidence>
<evidence type="ECO:0000256" key="5">
    <source>
        <dbReference type="ARBA" id="ARBA00023180"/>
    </source>
</evidence>
<dbReference type="EMBL" id="CM035413">
    <property type="protein sequence ID" value="KAH7431349.1"/>
    <property type="molecule type" value="Genomic_DNA"/>
</dbReference>
<accession>A0A8T2UFY0</accession>
<dbReference type="GO" id="GO:0005773">
    <property type="term" value="C:vacuole"/>
    <property type="evidence" value="ECO:0007669"/>
    <property type="project" value="UniProtKB-SubCell"/>
</dbReference>
<dbReference type="InterPro" id="IPR011042">
    <property type="entry name" value="6-blade_b-propeller_TolB-like"/>
</dbReference>
<feature type="domain" description="Strictosidine synthase conserved region" evidence="7">
    <location>
        <begin position="184"/>
        <end position="271"/>
    </location>
</feature>
<sequence>MYSLRTWASILVCVTALVVATDPFKVGIMSKDPEFVANYGRVEPWKGPSALPSDPLNRLQQARILRTPDFGGPESLAFDGQGRGPYTGVADGRIMRWNGPDIGWTYFAHTSPNWTDTCIPKNPSAPNFEREHICGRPLGLRFNKTSGDLYIADAYFGIMVVSVDGGLARSLTVEAENQRFTFTNDLDIDADGSIYFTDTSSKYSRRQFVLTAFAWDDSGRLLRYNTITKETTVLKQGLVAPNGVSLSKDGSFLVFAEGIAARLMRYWLKGPNAGQMELFAASPGHPDNVRRNQKGDFWVAMHCKRSRFIMQTSPYPWIRSVLARLPIPLSSIYSLMLGARPHAMVARFSESGELLQVLEDSEGKVVKTVSEAEERDGVLWISSAIFPQLALFSLEKL</sequence>
<keyword evidence="9" id="KW-1185">Reference proteome</keyword>
<dbReference type="InterPro" id="IPR018119">
    <property type="entry name" value="Strictosidine_synth_cons-reg"/>
</dbReference>
<evidence type="ECO:0000259" key="7">
    <source>
        <dbReference type="Pfam" id="PF03088"/>
    </source>
</evidence>
<dbReference type="OMA" id="GRIFRYN"/>
<evidence type="ECO:0000256" key="3">
    <source>
        <dbReference type="ARBA" id="ARBA00022554"/>
    </source>
</evidence>
<evidence type="ECO:0000313" key="8">
    <source>
        <dbReference type="EMBL" id="KAH7431349.1"/>
    </source>
</evidence>
<dbReference type="OrthoDB" id="5307922at2759"/>
<proteinExistence type="inferred from homology"/>
<dbReference type="SUPFAM" id="SSF63829">
    <property type="entry name" value="Calcium-dependent phosphotriesterase"/>
    <property type="match status" value="1"/>
</dbReference>
<evidence type="ECO:0000256" key="6">
    <source>
        <dbReference type="SAM" id="SignalP"/>
    </source>
</evidence>
<dbReference type="PANTHER" id="PTHR10426">
    <property type="entry name" value="STRICTOSIDINE SYNTHASE-RELATED"/>
    <property type="match status" value="1"/>
</dbReference>
<feature type="chain" id="PRO_5035923867" description="Strictosidine synthase conserved region domain-containing protein" evidence="6">
    <location>
        <begin position="21"/>
        <end position="397"/>
    </location>
</feature>
<dbReference type="GO" id="GO:0012505">
    <property type="term" value="C:endomembrane system"/>
    <property type="evidence" value="ECO:0007669"/>
    <property type="project" value="TreeGrafter"/>
</dbReference>
<evidence type="ECO:0000256" key="4">
    <source>
        <dbReference type="ARBA" id="ARBA00022729"/>
    </source>
</evidence>
<dbReference type="Gene3D" id="2.120.10.30">
    <property type="entry name" value="TolB, C-terminal domain"/>
    <property type="match status" value="1"/>
</dbReference>
<comment type="subcellular location">
    <subcellularLocation>
        <location evidence="1">Vacuole</location>
    </subcellularLocation>
</comment>
<dbReference type="Pfam" id="PF03088">
    <property type="entry name" value="Str_synth"/>
    <property type="match status" value="1"/>
</dbReference>
<dbReference type="AlphaFoldDB" id="A0A8T2UFY0"/>
<comment type="similarity">
    <text evidence="2">Belongs to the strictosidine synthase family.</text>
</comment>
<evidence type="ECO:0000256" key="2">
    <source>
        <dbReference type="ARBA" id="ARBA00009191"/>
    </source>
</evidence>
<keyword evidence="4 6" id="KW-0732">Signal</keyword>
<comment type="caution">
    <text evidence="8">The sequence shown here is derived from an EMBL/GenBank/DDBJ whole genome shotgun (WGS) entry which is preliminary data.</text>
</comment>
<keyword evidence="3" id="KW-0926">Vacuole</keyword>
<organism evidence="8 9">
    <name type="scientific">Ceratopteris richardii</name>
    <name type="common">Triangle waterfern</name>
    <dbReference type="NCBI Taxonomy" id="49495"/>
    <lineage>
        <taxon>Eukaryota</taxon>
        <taxon>Viridiplantae</taxon>
        <taxon>Streptophyta</taxon>
        <taxon>Embryophyta</taxon>
        <taxon>Tracheophyta</taxon>
        <taxon>Polypodiopsida</taxon>
        <taxon>Polypodiidae</taxon>
        <taxon>Polypodiales</taxon>
        <taxon>Pteridineae</taxon>
        <taxon>Pteridaceae</taxon>
        <taxon>Parkerioideae</taxon>
        <taxon>Ceratopteris</taxon>
    </lineage>
</organism>
<dbReference type="Pfam" id="PF20067">
    <property type="entry name" value="SSL_N"/>
    <property type="match status" value="1"/>
</dbReference>
<gene>
    <name evidence="8" type="ORF">KP509_08G044100</name>
</gene>